<dbReference type="Proteomes" id="UP000823775">
    <property type="component" value="Unassembled WGS sequence"/>
</dbReference>
<name>A0ABS8V8C6_DATST</name>
<comment type="caution">
    <text evidence="1">The sequence shown here is derived from an EMBL/GenBank/DDBJ whole genome shotgun (WGS) entry which is preliminary data.</text>
</comment>
<dbReference type="EMBL" id="JACEIK010003663">
    <property type="protein sequence ID" value="MCD9642601.1"/>
    <property type="molecule type" value="Genomic_DNA"/>
</dbReference>
<accession>A0ABS8V8C6</accession>
<organism evidence="1 2">
    <name type="scientific">Datura stramonium</name>
    <name type="common">Jimsonweed</name>
    <name type="synonym">Common thornapple</name>
    <dbReference type="NCBI Taxonomy" id="4076"/>
    <lineage>
        <taxon>Eukaryota</taxon>
        <taxon>Viridiplantae</taxon>
        <taxon>Streptophyta</taxon>
        <taxon>Embryophyta</taxon>
        <taxon>Tracheophyta</taxon>
        <taxon>Spermatophyta</taxon>
        <taxon>Magnoliopsida</taxon>
        <taxon>eudicotyledons</taxon>
        <taxon>Gunneridae</taxon>
        <taxon>Pentapetalae</taxon>
        <taxon>asterids</taxon>
        <taxon>lamiids</taxon>
        <taxon>Solanales</taxon>
        <taxon>Solanaceae</taxon>
        <taxon>Solanoideae</taxon>
        <taxon>Datureae</taxon>
        <taxon>Datura</taxon>
    </lineage>
</organism>
<protein>
    <submittedName>
        <fullName evidence="1">Uncharacterized protein</fullName>
    </submittedName>
</protein>
<sequence length="99" mass="10935">MAMKPMVDELEGLCARVEVLKNEMIRRSPPLTCVGYGSSSEVVLDEEVYHNQLPSPKLITIQRGGDPGVIHIGCLQFTLITRAKLFRIAGESLLPRQAT</sequence>
<proteinExistence type="predicted"/>
<reference evidence="1 2" key="1">
    <citation type="journal article" date="2021" name="BMC Genomics">
        <title>Datura genome reveals duplications of psychoactive alkaloid biosynthetic genes and high mutation rate following tissue culture.</title>
        <authorList>
            <person name="Rajewski A."/>
            <person name="Carter-House D."/>
            <person name="Stajich J."/>
            <person name="Litt A."/>
        </authorList>
    </citation>
    <scope>NUCLEOTIDE SEQUENCE [LARGE SCALE GENOMIC DNA]</scope>
    <source>
        <strain evidence="1">AR-01</strain>
    </source>
</reference>
<evidence type="ECO:0000313" key="2">
    <source>
        <dbReference type="Proteomes" id="UP000823775"/>
    </source>
</evidence>
<evidence type="ECO:0000313" key="1">
    <source>
        <dbReference type="EMBL" id="MCD9642601.1"/>
    </source>
</evidence>
<gene>
    <name evidence="1" type="ORF">HAX54_029484</name>
</gene>
<keyword evidence="2" id="KW-1185">Reference proteome</keyword>